<proteinExistence type="inferred from homology"/>
<dbReference type="InterPro" id="IPR037972">
    <property type="entry name" value="RepB_N"/>
</dbReference>
<dbReference type="OrthoDB" id="7908920at2"/>
<reference evidence="4 5" key="1">
    <citation type="submission" date="2018-05" db="EMBL/GenBank/DDBJ databases">
        <title>Acuticoccus sediminis sp. nov., isolated from deep-sea sediment of Indian Ocean.</title>
        <authorList>
            <person name="Liu X."/>
            <person name="Lai Q."/>
            <person name="Du Y."/>
            <person name="Sun F."/>
            <person name="Zhang X."/>
            <person name="Wang S."/>
            <person name="Shao Z."/>
        </authorList>
    </citation>
    <scope>NUCLEOTIDE SEQUENCE [LARGE SCALE GENOMIC DNA]</scope>
    <source>
        <strain evidence="4 5">PTG4-2</strain>
    </source>
</reference>
<comment type="similarity">
    <text evidence="1">Belongs to the ParB family.</text>
</comment>
<dbReference type="Pfam" id="PF02195">
    <property type="entry name" value="ParB_N"/>
    <property type="match status" value="1"/>
</dbReference>
<dbReference type="CDD" id="cd16405">
    <property type="entry name" value="RepB_like_N"/>
    <property type="match status" value="1"/>
</dbReference>
<name>A0A8B2ND83_9HYPH</name>
<evidence type="ECO:0000259" key="3">
    <source>
        <dbReference type="SMART" id="SM00470"/>
    </source>
</evidence>
<dbReference type="Gene3D" id="1.10.10.2830">
    <property type="match status" value="1"/>
</dbReference>
<feature type="domain" description="ParB-like N-terminal" evidence="3">
    <location>
        <begin position="69"/>
        <end position="161"/>
    </location>
</feature>
<dbReference type="AlphaFoldDB" id="A0A8B2ND83"/>
<keyword evidence="5" id="KW-1185">Reference proteome</keyword>
<accession>A0A8B2ND83</accession>
<gene>
    <name evidence="4" type="primary">repB</name>
    <name evidence="4" type="ORF">DLJ53_31995</name>
</gene>
<dbReference type="SUPFAM" id="SSF110849">
    <property type="entry name" value="ParB/Sulfiredoxin"/>
    <property type="match status" value="1"/>
</dbReference>
<evidence type="ECO:0000256" key="2">
    <source>
        <dbReference type="SAM" id="MobiDB-lite"/>
    </source>
</evidence>
<dbReference type="PANTHER" id="PTHR33375">
    <property type="entry name" value="CHROMOSOME-PARTITIONING PROTEIN PARB-RELATED"/>
    <property type="match status" value="1"/>
</dbReference>
<dbReference type="InterPro" id="IPR004437">
    <property type="entry name" value="ParB/RepB/Spo0J"/>
</dbReference>
<dbReference type="GO" id="GO:0007059">
    <property type="term" value="P:chromosome segregation"/>
    <property type="evidence" value="ECO:0007669"/>
    <property type="project" value="TreeGrafter"/>
</dbReference>
<sequence length="334" mass="35776">MTKRRLAMERLLSVEAAPGGEAAPPRPAAPVRSGAVRTMGLALDRITDPAEARESVVELDTGLVDPSFVRDRLDEAEPEGTVEDPAEIDPTGLTALAQSIAEGGQAVPILVRPHPGTPGRYQIAYGHRRWRACQMLRRPVRAIVRPLDDEALVLAQGRENNARRDLTFIERAHFAAALVARGMARPTVGKALGVDKSELARLLAVANGLPEGLAPRIGRAPKAGRPRWLRLVTLCREEGAEAALTAVAAAAHLPTDERFKTVFDALAMRAAAARAARAAATTAPRPVQEASPMTVSRGPGRTVITIDTRTAPAFAAFVEERLEALYREFRAGEG</sequence>
<dbReference type="SUPFAM" id="SSF109709">
    <property type="entry name" value="KorB DNA-binding domain-like"/>
    <property type="match status" value="1"/>
</dbReference>
<dbReference type="EMBL" id="QHHQ01000012">
    <property type="protein sequence ID" value="RAH96534.1"/>
    <property type="molecule type" value="Genomic_DNA"/>
</dbReference>
<dbReference type="InterPro" id="IPR036086">
    <property type="entry name" value="ParB/Sulfiredoxin_sf"/>
</dbReference>
<dbReference type="GO" id="GO:0003677">
    <property type="term" value="F:DNA binding"/>
    <property type="evidence" value="ECO:0007669"/>
    <property type="project" value="InterPro"/>
</dbReference>
<dbReference type="InterPro" id="IPR003115">
    <property type="entry name" value="ParB_N"/>
</dbReference>
<evidence type="ECO:0000313" key="5">
    <source>
        <dbReference type="Proteomes" id="UP000249590"/>
    </source>
</evidence>
<evidence type="ECO:0000256" key="1">
    <source>
        <dbReference type="ARBA" id="ARBA00006295"/>
    </source>
</evidence>
<dbReference type="SMART" id="SM00470">
    <property type="entry name" value="ParB"/>
    <property type="match status" value="1"/>
</dbReference>
<dbReference type="InterPro" id="IPR017819">
    <property type="entry name" value="Plasmid_partition_RepB"/>
</dbReference>
<feature type="region of interest" description="Disordered" evidence="2">
    <location>
        <begin position="280"/>
        <end position="299"/>
    </location>
</feature>
<evidence type="ECO:0000313" key="4">
    <source>
        <dbReference type="EMBL" id="RAH96534.1"/>
    </source>
</evidence>
<dbReference type="PANTHER" id="PTHR33375:SF1">
    <property type="entry name" value="CHROMOSOME-PARTITIONING PROTEIN PARB-RELATED"/>
    <property type="match status" value="1"/>
</dbReference>
<organism evidence="4 5">
    <name type="scientific">Acuticoccus sediminis</name>
    <dbReference type="NCBI Taxonomy" id="2184697"/>
    <lineage>
        <taxon>Bacteria</taxon>
        <taxon>Pseudomonadati</taxon>
        <taxon>Pseudomonadota</taxon>
        <taxon>Alphaproteobacteria</taxon>
        <taxon>Hyphomicrobiales</taxon>
        <taxon>Amorphaceae</taxon>
        <taxon>Acuticoccus</taxon>
    </lineage>
</organism>
<protein>
    <submittedName>
        <fullName evidence="4">Plasmid partitioning protein RepB</fullName>
    </submittedName>
</protein>
<dbReference type="NCBIfam" id="TIGR00180">
    <property type="entry name" value="parB_part"/>
    <property type="match status" value="1"/>
</dbReference>
<dbReference type="GO" id="GO:0005694">
    <property type="term" value="C:chromosome"/>
    <property type="evidence" value="ECO:0007669"/>
    <property type="project" value="TreeGrafter"/>
</dbReference>
<dbReference type="InterPro" id="IPR011111">
    <property type="entry name" value="Plasmid_RepB"/>
</dbReference>
<comment type="caution">
    <text evidence="4">The sequence shown here is derived from an EMBL/GenBank/DDBJ whole genome shotgun (WGS) entry which is preliminary data.</text>
</comment>
<dbReference type="NCBIfam" id="TIGR03454">
    <property type="entry name" value="partition_RepB"/>
    <property type="match status" value="1"/>
</dbReference>
<dbReference type="RefSeq" id="WP_111352403.1">
    <property type="nucleotide sequence ID" value="NZ_JAIWKD010000017.1"/>
</dbReference>
<dbReference type="Gene3D" id="3.90.1530.30">
    <property type="match status" value="1"/>
</dbReference>
<dbReference type="Proteomes" id="UP000249590">
    <property type="component" value="Unassembled WGS sequence"/>
</dbReference>
<dbReference type="Pfam" id="PF07506">
    <property type="entry name" value="RepB"/>
    <property type="match status" value="1"/>
</dbReference>
<dbReference type="InterPro" id="IPR050336">
    <property type="entry name" value="Chromosome_partition/occlusion"/>
</dbReference>